<accession>A0A087UUQ5</accession>
<feature type="non-terminal residue" evidence="1">
    <location>
        <position position="58"/>
    </location>
</feature>
<gene>
    <name evidence="1" type="ORF">X975_02546</name>
</gene>
<keyword evidence="2" id="KW-1185">Reference proteome</keyword>
<dbReference type="Proteomes" id="UP000054359">
    <property type="component" value="Unassembled WGS sequence"/>
</dbReference>
<dbReference type="EMBL" id="KK121734">
    <property type="protein sequence ID" value="KFM81094.1"/>
    <property type="molecule type" value="Genomic_DNA"/>
</dbReference>
<evidence type="ECO:0000313" key="2">
    <source>
        <dbReference type="Proteomes" id="UP000054359"/>
    </source>
</evidence>
<protein>
    <submittedName>
        <fullName evidence="1">Uncharacterized protein</fullName>
    </submittedName>
</protein>
<proteinExistence type="predicted"/>
<evidence type="ECO:0000313" key="1">
    <source>
        <dbReference type="EMBL" id="KFM81094.1"/>
    </source>
</evidence>
<name>A0A087UUQ5_STEMI</name>
<sequence length="58" mass="6761">MVQERTADPFCKTSPCYEYLLLRNLEHKHCNSYAPLKNLVFLATSIHSSCLLCLRERC</sequence>
<dbReference type="AlphaFoldDB" id="A0A087UUQ5"/>
<organism evidence="1 2">
    <name type="scientific">Stegodyphus mimosarum</name>
    <name type="common">African social velvet spider</name>
    <dbReference type="NCBI Taxonomy" id="407821"/>
    <lineage>
        <taxon>Eukaryota</taxon>
        <taxon>Metazoa</taxon>
        <taxon>Ecdysozoa</taxon>
        <taxon>Arthropoda</taxon>
        <taxon>Chelicerata</taxon>
        <taxon>Arachnida</taxon>
        <taxon>Araneae</taxon>
        <taxon>Araneomorphae</taxon>
        <taxon>Entelegynae</taxon>
        <taxon>Eresoidea</taxon>
        <taxon>Eresidae</taxon>
        <taxon>Stegodyphus</taxon>
    </lineage>
</organism>
<reference evidence="1 2" key="1">
    <citation type="submission" date="2013-11" db="EMBL/GenBank/DDBJ databases">
        <title>Genome sequencing of Stegodyphus mimosarum.</title>
        <authorList>
            <person name="Bechsgaard J."/>
        </authorList>
    </citation>
    <scope>NUCLEOTIDE SEQUENCE [LARGE SCALE GENOMIC DNA]</scope>
</reference>